<protein>
    <submittedName>
        <fullName evidence="2">Retrotransposon-like protein</fullName>
    </submittedName>
</protein>
<comment type="caution">
    <text evidence="2">The sequence shown here is derived from an EMBL/GenBank/DDBJ whole genome shotgun (WGS) entry which is preliminary data.</text>
</comment>
<proteinExistence type="predicted"/>
<evidence type="ECO:0000259" key="1">
    <source>
        <dbReference type="Pfam" id="PF25597"/>
    </source>
</evidence>
<keyword evidence="3" id="KW-1185">Reference proteome</keyword>
<feature type="domain" description="Retroviral polymerase SH3-like" evidence="1">
    <location>
        <begin position="1"/>
        <end position="61"/>
    </location>
</feature>
<reference evidence="2 3" key="1">
    <citation type="journal article" date="2018" name="Front. Plant Sci.">
        <title>Red Clover (Trifolium pratense) and Zigzag Clover (T. medium) - A Picture of Genomic Similarities and Differences.</title>
        <authorList>
            <person name="Dluhosova J."/>
            <person name="Istvanek J."/>
            <person name="Nedelnik J."/>
            <person name="Repkova J."/>
        </authorList>
    </citation>
    <scope>NUCLEOTIDE SEQUENCE [LARGE SCALE GENOMIC DNA]</scope>
    <source>
        <strain evidence="3">cv. 10/8</strain>
        <tissue evidence="2">Leaf</tissue>
    </source>
</reference>
<evidence type="ECO:0000313" key="3">
    <source>
        <dbReference type="Proteomes" id="UP000265520"/>
    </source>
</evidence>
<dbReference type="AlphaFoldDB" id="A0A392TMZ8"/>
<dbReference type="EMBL" id="LXQA010610369">
    <property type="protein sequence ID" value="MCI61994.1"/>
    <property type="molecule type" value="Genomic_DNA"/>
</dbReference>
<name>A0A392TMZ8_9FABA</name>
<sequence>RAFVHIPRDERSKLDKKPKQCLFMGYGNEQFGYRLWDPVDKKIIRSLDVIFLEDQTIEDFDKAEKQ</sequence>
<feature type="non-terminal residue" evidence="2">
    <location>
        <position position="1"/>
    </location>
</feature>
<organism evidence="2 3">
    <name type="scientific">Trifolium medium</name>
    <dbReference type="NCBI Taxonomy" id="97028"/>
    <lineage>
        <taxon>Eukaryota</taxon>
        <taxon>Viridiplantae</taxon>
        <taxon>Streptophyta</taxon>
        <taxon>Embryophyta</taxon>
        <taxon>Tracheophyta</taxon>
        <taxon>Spermatophyta</taxon>
        <taxon>Magnoliopsida</taxon>
        <taxon>eudicotyledons</taxon>
        <taxon>Gunneridae</taxon>
        <taxon>Pentapetalae</taxon>
        <taxon>rosids</taxon>
        <taxon>fabids</taxon>
        <taxon>Fabales</taxon>
        <taxon>Fabaceae</taxon>
        <taxon>Papilionoideae</taxon>
        <taxon>50 kb inversion clade</taxon>
        <taxon>NPAAA clade</taxon>
        <taxon>Hologalegina</taxon>
        <taxon>IRL clade</taxon>
        <taxon>Trifolieae</taxon>
        <taxon>Trifolium</taxon>
    </lineage>
</organism>
<dbReference type="Pfam" id="PF25597">
    <property type="entry name" value="SH3_retrovirus"/>
    <property type="match status" value="1"/>
</dbReference>
<evidence type="ECO:0000313" key="2">
    <source>
        <dbReference type="EMBL" id="MCI61994.1"/>
    </source>
</evidence>
<dbReference type="InterPro" id="IPR057670">
    <property type="entry name" value="SH3_retrovirus"/>
</dbReference>
<dbReference type="Proteomes" id="UP000265520">
    <property type="component" value="Unassembled WGS sequence"/>
</dbReference>
<accession>A0A392TMZ8</accession>